<evidence type="ECO:0000259" key="2">
    <source>
        <dbReference type="Pfam" id="PF23674"/>
    </source>
</evidence>
<protein>
    <submittedName>
        <fullName evidence="4">SAWADEE domain-containing protein</fullName>
    </submittedName>
</protein>
<dbReference type="Proteomes" id="UP000095287">
    <property type="component" value="Unplaced"/>
</dbReference>
<keyword evidence="3" id="KW-1185">Reference proteome</keyword>
<dbReference type="Pfam" id="PF23674">
    <property type="entry name" value="RYYR-CCHC"/>
    <property type="match status" value="1"/>
</dbReference>
<proteinExistence type="predicted"/>
<feature type="compositionally biased region" description="Polar residues" evidence="1">
    <location>
        <begin position="296"/>
        <end position="320"/>
    </location>
</feature>
<evidence type="ECO:0000313" key="3">
    <source>
        <dbReference type="Proteomes" id="UP000095287"/>
    </source>
</evidence>
<dbReference type="InterPro" id="IPR057001">
    <property type="entry name" value="RYYR-CCHC"/>
</dbReference>
<feature type="domain" description="RYYR-CCHC" evidence="2">
    <location>
        <begin position="193"/>
        <end position="261"/>
    </location>
</feature>
<sequence length="453" mass="49851">MPSSLAGLRDHLQRLLVSVVTEGKHRSGAITFSPGDASRSGVQLWSFYVHFRELLKTKMSTEGSLTSSKHALPRIDWENPKVDAIVDLVRKGEVSTRAAARKLSILLHRKVSHTTMQRRANFGGAGGVEEKPVQKVSKKSPPAKQVEEPVRSGETVTSISSATSERMDPFVDKQWLERSSECESYRILPSPHNGEASTLEVWISQDRIRRYRACGRRGNVTHFRCTTCDELGFNATQSGRTISVKEGRVIGFLCPKHDLQCVPLEEPSSELSERFEWTQKSNGRKRPHPGDPKPDLSNSPHCSLSPDVNESNQDVRQSPSMVDWDSVDVQAVVISANMGEITVQQAAEKLSTLCGQSVVPSDVEKKLEDVGMHEDEEEANKIVVDDTLDSDEDVSLASIMALQNSQILAVLQAVVGGIASMREELTGIRGALTDLRSIFLGFAHNNSNTSGDQ</sequence>
<organism evidence="3 4">
    <name type="scientific">Steinernema glaseri</name>
    <dbReference type="NCBI Taxonomy" id="37863"/>
    <lineage>
        <taxon>Eukaryota</taxon>
        <taxon>Metazoa</taxon>
        <taxon>Ecdysozoa</taxon>
        <taxon>Nematoda</taxon>
        <taxon>Chromadorea</taxon>
        <taxon>Rhabditida</taxon>
        <taxon>Tylenchina</taxon>
        <taxon>Panagrolaimomorpha</taxon>
        <taxon>Strongyloidoidea</taxon>
        <taxon>Steinernematidae</taxon>
        <taxon>Steinernema</taxon>
    </lineage>
</organism>
<feature type="compositionally biased region" description="Polar residues" evidence="1">
    <location>
        <begin position="154"/>
        <end position="163"/>
    </location>
</feature>
<evidence type="ECO:0000313" key="4">
    <source>
        <dbReference type="WBParaSite" id="L893_g10895.t1"/>
    </source>
</evidence>
<accession>A0A1I7XYV8</accession>
<name>A0A1I7XYV8_9BILA</name>
<evidence type="ECO:0000256" key="1">
    <source>
        <dbReference type="SAM" id="MobiDB-lite"/>
    </source>
</evidence>
<dbReference type="WBParaSite" id="L893_g10895.t1">
    <property type="protein sequence ID" value="L893_g10895.t1"/>
    <property type="gene ID" value="L893_g10895"/>
</dbReference>
<feature type="region of interest" description="Disordered" evidence="1">
    <location>
        <begin position="122"/>
        <end position="163"/>
    </location>
</feature>
<dbReference type="AlphaFoldDB" id="A0A1I7XYV8"/>
<reference evidence="4" key="1">
    <citation type="submission" date="2016-11" db="UniProtKB">
        <authorList>
            <consortium name="WormBaseParasite"/>
        </authorList>
    </citation>
    <scope>IDENTIFICATION</scope>
</reference>
<feature type="region of interest" description="Disordered" evidence="1">
    <location>
        <begin position="272"/>
        <end position="321"/>
    </location>
</feature>